<sequence>MVNSNTSSNNDTPSTPSPQNPPSTSFAQHPSSQFTPYIYQNPSQFQPQFQSQTPPPFTMSQGDPSYGQYQSLFILSQPQPQAFSPYYQPYPLTQPQDFQPPNYFQNYLFHGESTQHSQSDANVSKPVEAATPQKEKGKGKKKRTPAKQRPSVQVPEDAEFLDETDDAGMHWTDADFTCLARAWVTTSVQTNGRTKGFTFYQKGIVAQERFRNSIGKTEEDRENGAHKIYKGLNGGNDFKHRETYKILAREPRWANLRDDGLNHAVNIPRNMAKRTSGNSSLGNSDGSNNLSEDPDSPPTPQFAGPNSDLDGSLYEGGSRPIGQKLYINNIASQKAMEGVTVSVSGVHALLDELRLEKIQAKKENKRRRVEAMQHWQAKMDLEQANEDRKIMEKDLSTLYGHQFQYYLQRQTEIMERLANRGGPGT</sequence>
<proteinExistence type="predicted"/>
<comment type="caution">
    <text evidence="3">The sequence shown here is derived from an EMBL/GenBank/DDBJ whole genome shotgun (WGS) entry which is preliminary data.</text>
</comment>
<dbReference type="EMBL" id="JACGCM010001428">
    <property type="protein sequence ID" value="KAF6155403.1"/>
    <property type="molecule type" value="Genomic_DNA"/>
</dbReference>
<evidence type="ECO:0000259" key="2">
    <source>
        <dbReference type="Pfam" id="PF14303"/>
    </source>
</evidence>
<name>A0A7J7MKJ4_9MAGN</name>
<dbReference type="Proteomes" id="UP000541444">
    <property type="component" value="Unassembled WGS sequence"/>
</dbReference>
<dbReference type="InterPro" id="IPR029466">
    <property type="entry name" value="NAM-associated_C"/>
</dbReference>
<evidence type="ECO:0000313" key="3">
    <source>
        <dbReference type="EMBL" id="KAF6155403.1"/>
    </source>
</evidence>
<evidence type="ECO:0000313" key="4">
    <source>
        <dbReference type="Proteomes" id="UP000541444"/>
    </source>
</evidence>
<feature type="region of interest" description="Disordered" evidence="1">
    <location>
        <begin position="267"/>
        <end position="315"/>
    </location>
</feature>
<accession>A0A7J7MKJ4</accession>
<feature type="compositionally biased region" description="Low complexity" evidence="1">
    <location>
        <begin position="85"/>
        <end position="96"/>
    </location>
</feature>
<feature type="compositionally biased region" description="Low complexity" evidence="1">
    <location>
        <begin position="42"/>
        <end position="52"/>
    </location>
</feature>
<feature type="compositionally biased region" description="Polar residues" evidence="1">
    <location>
        <begin position="112"/>
        <end position="122"/>
    </location>
</feature>
<gene>
    <name evidence="3" type="ORF">GIB67_019929</name>
</gene>
<protein>
    <recommendedName>
        <fullName evidence="2">No apical meristem-associated C-terminal domain-containing protein</fullName>
    </recommendedName>
</protein>
<keyword evidence="4" id="KW-1185">Reference proteome</keyword>
<feature type="compositionally biased region" description="Basic residues" evidence="1">
    <location>
        <begin position="137"/>
        <end position="146"/>
    </location>
</feature>
<feature type="region of interest" description="Disordered" evidence="1">
    <location>
        <begin position="85"/>
        <end position="156"/>
    </location>
</feature>
<organism evidence="3 4">
    <name type="scientific">Kingdonia uniflora</name>
    <dbReference type="NCBI Taxonomy" id="39325"/>
    <lineage>
        <taxon>Eukaryota</taxon>
        <taxon>Viridiplantae</taxon>
        <taxon>Streptophyta</taxon>
        <taxon>Embryophyta</taxon>
        <taxon>Tracheophyta</taxon>
        <taxon>Spermatophyta</taxon>
        <taxon>Magnoliopsida</taxon>
        <taxon>Ranunculales</taxon>
        <taxon>Circaeasteraceae</taxon>
        <taxon>Kingdonia</taxon>
    </lineage>
</organism>
<dbReference type="AlphaFoldDB" id="A0A7J7MKJ4"/>
<feature type="compositionally biased region" description="Polar residues" evidence="1">
    <location>
        <begin position="26"/>
        <end position="41"/>
    </location>
</feature>
<feature type="compositionally biased region" description="Low complexity" evidence="1">
    <location>
        <begin position="276"/>
        <end position="291"/>
    </location>
</feature>
<dbReference type="Pfam" id="PF14303">
    <property type="entry name" value="NAM-associated"/>
    <property type="match status" value="1"/>
</dbReference>
<feature type="domain" description="No apical meristem-associated C-terminal" evidence="2">
    <location>
        <begin position="238"/>
        <end position="413"/>
    </location>
</feature>
<feature type="compositionally biased region" description="Low complexity" evidence="1">
    <location>
        <begin position="1"/>
        <end position="14"/>
    </location>
</feature>
<feature type="region of interest" description="Disordered" evidence="1">
    <location>
        <begin position="1"/>
        <end position="66"/>
    </location>
</feature>
<reference evidence="3 4" key="1">
    <citation type="journal article" date="2020" name="IScience">
        <title>Genome Sequencing of the Endangered Kingdonia uniflora (Circaeasteraceae, Ranunculales) Reveals Potential Mechanisms of Evolutionary Specialization.</title>
        <authorList>
            <person name="Sun Y."/>
            <person name="Deng T."/>
            <person name="Zhang A."/>
            <person name="Moore M.J."/>
            <person name="Landis J.B."/>
            <person name="Lin N."/>
            <person name="Zhang H."/>
            <person name="Zhang X."/>
            <person name="Huang J."/>
            <person name="Zhang X."/>
            <person name="Sun H."/>
            <person name="Wang H."/>
        </authorList>
    </citation>
    <scope>NUCLEOTIDE SEQUENCE [LARGE SCALE GENOMIC DNA]</scope>
    <source>
        <strain evidence="3">TB1705</strain>
        <tissue evidence="3">Leaf</tissue>
    </source>
</reference>
<evidence type="ECO:0000256" key="1">
    <source>
        <dbReference type="SAM" id="MobiDB-lite"/>
    </source>
</evidence>